<sequence>MDRFDLNDFQRIKQFMDDARLQRIFLNTQVSFVEFASEIYGILQRMEDRLRMLEDITFQQLRQQQRNENCDLSG</sequence>
<dbReference type="Proteomes" id="UP000054632">
    <property type="component" value="Unassembled WGS sequence"/>
</dbReference>
<accession>A0A0V1ELC0</accession>
<dbReference type="AlphaFoldDB" id="A0A0V1ELC0"/>
<organism evidence="1 4">
    <name type="scientific">Trichinella pseudospiralis</name>
    <name type="common">Parasitic roundworm</name>
    <dbReference type="NCBI Taxonomy" id="6337"/>
    <lineage>
        <taxon>Eukaryota</taxon>
        <taxon>Metazoa</taxon>
        <taxon>Ecdysozoa</taxon>
        <taxon>Nematoda</taxon>
        <taxon>Enoplea</taxon>
        <taxon>Dorylaimia</taxon>
        <taxon>Trichinellida</taxon>
        <taxon>Trichinellidae</taxon>
        <taxon>Trichinella</taxon>
    </lineage>
</organism>
<dbReference type="Proteomes" id="UP000054826">
    <property type="component" value="Unassembled WGS sequence"/>
</dbReference>
<comment type="caution">
    <text evidence="1">The sequence shown here is derived from an EMBL/GenBank/DDBJ whole genome shotgun (WGS) entry which is preliminary data.</text>
</comment>
<keyword evidence="5" id="KW-1185">Reference proteome</keyword>
<gene>
    <name evidence="1" type="ORF">T4A_940</name>
    <name evidence="2" type="ORF">T4B_14575</name>
    <name evidence="3" type="ORF">T4C_10534</name>
</gene>
<dbReference type="EMBL" id="JYDV01000032">
    <property type="protein sequence ID" value="KRZ39832.1"/>
    <property type="molecule type" value="Genomic_DNA"/>
</dbReference>
<dbReference type="Proteomes" id="UP000054805">
    <property type="component" value="Unassembled WGS sequence"/>
</dbReference>
<evidence type="ECO:0000313" key="1">
    <source>
        <dbReference type="EMBL" id="KRY74576.1"/>
    </source>
</evidence>
<proteinExistence type="predicted"/>
<name>A0A0V1ELC0_TRIPS</name>
<dbReference type="OrthoDB" id="10320766at2759"/>
<evidence type="ECO:0000313" key="2">
    <source>
        <dbReference type="EMBL" id="KRZ16240.1"/>
    </source>
</evidence>
<dbReference type="EMBL" id="JYDR01000024">
    <property type="protein sequence ID" value="KRY74576.1"/>
    <property type="molecule type" value="Genomic_DNA"/>
</dbReference>
<dbReference type="EMBL" id="JYDS01000303">
    <property type="protein sequence ID" value="KRZ16240.1"/>
    <property type="molecule type" value="Genomic_DNA"/>
</dbReference>
<reference evidence="4 5" key="1">
    <citation type="submission" date="2015-01" db="EMBL/GenBank/DDBJ databases">
        <title>Evolution of Trichinella species and genotypes.</title>
        <authorList>
            <person name="Korhonen P.K."/>
            <person name="Edoardo P."/>
            <person name="Giuseppe L.R."/>
            <person name="Gasser R.B."/>
        </authorList>
    </citation>
    <scope>NUCLEOTIDE SEQUENCE [LARGE SCALE GENOMIC DNA]</scope>
    <source>
        <strain evidence="1">ISS13</strain>
        <strain evidence="3">ISS176</strain>
        <strain evidence="2">ISS588</strain>
    </source>
</reference>
<evidence type="ECO:0000313" key="5">
    <source>
        <dbReference type="Proteomes" id="UP000054805"/>
    </source>
</evidence>
<protein>
    <submittedName>
        <fullName evidence="1">Uncharacterized protein</fullName>
    </submittedName>
</protein>
<evidence type="ECO:0000313" key="3">
    <source>
        <dbReference type="EMBL" id="KRZ39832.1"/>
    </source>
</evidence>
<evidence type="ECO:0000313" key="4">
    <source>
        <dbReference type="Proteomes" id="UP000054632"/>
    </source>
</evidence>